<evidence type="ECO:0000256" key="1">
    <source>
        <dbReference type="SAM" id="MobiDB-lite"/>
    </source>
</evidence>
<proteinExistence type="predicted"/>
<name>D7FGP9_ECTSI</name>
<dbReference type="EMBL" id="FN649754">
    <property type="protein sequence ID" value="CBJ28325.1"/>
    <property type="molecule type" value="Genomic_DNA"/>
</dbReference>
<evidence type="ECO:0000313" key="3">
    <source>
        <dbReference type="Proteomes" id="UP000002630"/>
    </source>
</evidence>
<accession>D7FGP9</accession>
<feature type="region of interest" description="Disordered" evidence="1">
    <location>
        <begin position="39"/>
        <end position="67"/>
    </location>
</feature>
<dbReference type="EMBL" id="FN647694">
    <property type="protein sequence ID" value="CBJ28325.1"/>
    <property type="molecule type" value="Genomic_DNA"/>
</dbReference>
<dbReference type="PROSITE" id="PS51257">
    <property type="entry name" value="PROKAR_LIPOPROTEIN"/>
    <property type="match status" value="1"/>
</dbReference>
<dbReference type="InParanoid" id="D7FGP9"/>
<gene>
    <name evidence="2" type="ORF">Esi_0101_0004</name>
</gene>
<dbReference type="OrthoDB" id="10299899at2759"/>
<dbReference type="Proteomes" id="UP000002630">
    <property type="component" value="Linkage Group LG29"/>
</dbReference>
<dbReference type="AlphaFoldDB" id="D7FGP9"/>
<protein>
    <submittedName>
        <fullName evidence="2">Uncharacterized protein</fullName>
    </submittedName>
</protein>
<evidence type="ECO:0000313" key="2">
    <source>
        <dbReference type="EMBL" id="CBJ28325.1"/>
    </source>
</evidence>
<sequence>MTMAGRRLCRALASNASALASCAIAVSAVQNSLTPLSCSISEDGGSSPRGTNRRKRERSEEEEEPVNPCAEFNTLKWRMSYAHRKDDCNAEDSCVFVGRSVTGACVPRDPSILHKRRSFPNVPLVLPDSDGSTKKLQAALQRQHTAKVMSETIDELESEFEHKGVEWYSDTKLAANKFRELMSALDVEESTQELALAILKEEGMHAVQVFVKSQLANAAAEELRYQKSATEAFAKDFLMEVMREPELPGQMGHMLESVFKDPALSTGIRHLIYNAVGLDYTYQSSLTLTIPLIRWLLSETDWMDAEAAKLCAYLVRLEQTELATIWLVAWAIREPGILDPSSSRGLAASLPLGSQQITDAMVWALTETLKSDWALEMAKSTTVEIIKSRPNGVEKE</sequence>
<keyword evidence="3" id="KW-1185">Reference proteome</keyword>
<reference evidence="2 3" key="1">
    <citation type="journal article" date="2010" name="Nature">
        <title>The Ectocarpus genome and the independent evolution of multicellularity in brown algae.</title>
        <authorList>
            <person name="Cock J.M."/>
            <person name="Sterck L."/>
            <person name="Rouze P."/>
            <person name="Scornet D."/>
            <person name="Allen A.E."/>
            <person name="Amoutzias G."/>
            <person name="Anthouard V."/>
            <person name="Artiguenave F."/>
            <person name="Aury J.M."/>
            <person name="Badger J.H."/>
            <person name="Beszteri B."/>
            <person name="Billiau K."/>
            <person name="Bonnet E."/>
            <person name="Bothwell J.H."/>
            <person name="Bowler C."/>
            <person name="Boyen C."/>
            <person name="Brownlee C."/>
            <person name="Carrano C.J."/>
            <person name="Charrier B."/>
            <person name="Cho G.Y."/>
            <person name="Coelho S.M."/>
            <person name="Collen J."/>
            <person name="Corre E."/>
            <person name="Da Silva C."/>
            <person name="Delage L."/>
            <person name="Delaroque N."/>
            <person name="Dittami S.M."/>
            <person name="Doulbeau S."/>
            <person name="Elias M."/>
            <person name="Farnham G."/>
            <person name="Gachon C.M."/>
            <person name="Gschloessl B."/>
            <person name="Heesch S."/>
            <person name="Jabbari K."/>
            <person name="Jubin C."/>
            <person name="Kawai H."/>
            <person name="Kimura K."/>
            <person name="Kloareg B."/>
            <person name="Kupper F.C."/>
            <person name="Lang D."/>
            <person name="Le Bail A."/>
            <person name="Leblanc C."/>
            <person name="Lerouge P."/>
            <person name="Lohr M."/>
            <person name="Lopez P.J."/>
            <person name="Martens C."/>
            <person name="Maumus F."/>
            <person name="Michel G."/>
            <person name="Miranda-Saavedra D."/>
            <person name="Morales J."/>
            <person name="Moreau H."/>
            <person name="Motomura T."/>
            <person name="Nagasato C."/>
            <person name="Napoli C.A."/>
            <person name="Nelson D.R."/>
            <person name="Nyvall-Collen P."/>
            <person name="Peters A.F."/>
            <person name="Pommier C."/>
            <person name="Potin P."/>
            <person name="Poulain J."/>
            <person name="Quesneville H."/>
            <person name="Read B."/>
            <person name="Rensing S.A."/>
            <person name="Ritter A."/>
            <person name="Rousvoal S."/>
            <person name="Samanta M."/>
            <person name="Samson G."/>
            <person name="Schroeder D.C."/>
            <person name="Segurens B."/>
            <person name="Strittmatter M."/>
            <person name="Tonon T."/>
            <person name="Tregear J.W."/>
            <person name="Valentin K."/>
            <person name="von Dassow P."/>
            <person name="Yamagishi T."/>
            <person name="Van de Peer Y."/>
            <person name="Wincker P."/>
        </authorList>
    </citation>
    <scope>NUCLEOTIDE SEQUENCE [LARGE SCALE GENOMIC DNA]</scope>
    <source>
        <strain evidence="3">Ec32 / CCAP1310/4</strain>
    </source>
</reference>
<organism evidence="2 3">
    <name type="scientific">Ectocarpus siliculosus</name>
    <name type="common">Brown alga</name>
    <name type="synonym">Conferva siliculosa</name>
    <dbReference type="NCBI Taxonomy" id="2880"/>
    <lineage>
        <taxon>Eukaryota</taxon>
        <taxon>Sar</taxon>
        <taxon>Stramenopiles</taxon>
        <taxon>Ochrophyta</taxon>
        <taxon>PX clade</taxon>
        <taxon>Phaeophyceae</taxon>
        <taxon>Ectocarpales</taxon>
        <taxon>Ectocarpaceae</taxon>
        <taxon>Ectocarpus</taxon>
    </lineage>
</organism>